<feature type="transmembrane region" description="Helical" evidence="1">
    <location>
        <begin position="20"/>
        <end position="44"/>
    </location>
</feature>
<proteinExistence type="predicted"/>
<evidence type="ECO:0000313" key="2">
    <source>
        <dbReference type="EMBL" id="GHH46389.1"/>
    </source>
</evidence>
<protein>
    <recommendedName>
        <fullName evidence="4">MatE protein</fullName>
    </recommendedName>
</protein>
<evidence type="ECO:0000256" key="1">
    <source>
        <dbReference type="SAM" id="Phobius"/>
    </source>
</evidence>
<dbReference type="Proteomes" id="UP000605568">
    <property type="component" value="Unassembled WGS sequence"/>
</dbReference>
<sequence>MTAMIVPHGFGLLATTEERAAATLLRVAFVFLPLVMSASDVVLVNRRQCRDIVSGHRQRSAIPRVR</sequence>
<keyword evidence="3" id="KW-1185">Reference proteome</keyword>
<organism evidence="2 3">
    <name type="scientific">Lentzea cavernae</name>
    <dbReference type="NCBI Taxonomy" id="2020703"/>
    <lineage>
        <taxon>Bacteria</taxon>
        <taxon>Bacillati</taxon>
        <taxon>Actinomycetota</taxon>
        <taxon>Actinomycetes</taxon>
        <taxon>Pseudonocardiales</taxon>
        <taxon>Pseudonocardiaceae</taxon>
        <taxon>Lentzea</taxon>
    </lineage>
</organism>
<evidence type="ECO:0008006" key="4">
    <source>
        <dbReference type="Google" id="ProtNLM"/>
    </source>
</evidence>
<keyword evidence="1" id="KW-1133">Transmembrane helix</keyword>
<dbReference type="EMBL" id="BNAR01000007">
    <property type="protein sequence ID" value="GHH46389.1"/>
    <property type="molecule type" value="Genomic_DNA"/>
</dbReference>
<keyword evidence="1" id="KW-0812">Transmembrane</keyword>
<accession>A0ABQ3MIC8</accession>
<evidence type="ECO:0000313" key="3">
    <source>
        <dbReference type="Proteomes" id="UP000605568"/>
    </source>
</evidence>
<reference evidence="3" key="1">
    <citation type="journal article" date="2019" name="Int. J. Syst. Evol. Microbiol.">
        <title>The Global Catalogue of Microorganisms (GCM) 10K type strain sequencing project: providing services to taxonomists for standard genome sequencing and annotation.</title>
        <authorList>
            <consortium name="The Broad Institute Genomics Platform"/>
            <consortium name="The Broad Institute Genome Sequencing Center for Infectious Disease"/>
            <person name="Wu L."/>
            <person name="Ma J."/>
        </authorList>
    </citation>
    <scope>NUCLEOTIDE SEQUENCE [LARGE SCALE GENOMIC DNA]</scope>
    <source>
        <strain evidence="3">CGMCC 4.7367</strain>
    </source>
</reference>
<name>A0ABQ3MIC8_9PSEU</name>
<keyword evidence="1" id="KW-0472">Membrane</keyword>
<gene>
    <name evidence="2" type="ORF">GCM10017774_49250</name>
</gene>
<comment type="caution">
    <text evidence="2">The sequence shown here is derived from an EMBL/GenBank/DDBJ whole genome shotgun (WGS) entry which is preliminary data.</text>
</comment>